<sequence length="274" mass="30382">MMVATPHIVVSFIRAFRAFVLAPEHGASNPNENIFTEDHLLNAKNILFILQTLLGDSVNIWRFYVIYNKKLKYIIIPTVIMVAGFVCGCVTIKGPAHMAALFTSIGRWAEAYESLMMMTNIYCTVAISWKLSQTAQFRTRGSRARSAFVVIAETGLLYTSNLVVCLAFYVAKSPVALIVTDLVLPLVPCIFCLMILQAQLGSAAAPDADAAVFSITTLRAPSEEDVGSSWIRMRRMLGKDKTPMSSTLPVQIQIEREEEEHYPGKDATLDIRPD</sequence>
<comment type="caution">
    <text evidence="2">The sequence shown here is derived from an EMBL/GenBank/DDBJ whole genome shotgun (WGS) entry which is preliminary data.</text>
</comment>
<dbReference type="EMBL" id="SFCI01000894">
    <property type="protein sequence ID" value="TFY77511.1"/>
    <property type="molecule type" value="Genomic_DNA"/>
</dbReference>
<reference evidence="2 3" key="1">
    <citation type="submission" date="2019-02" db="EMBL/GenBank/DDBJ databases">
        <title>Genome sequencing of the rare red list fungi Hericium alpestre (H. flagellum).</title>
        <authorList>
            <person name="Buettner E."/>
            <person name="Kellner H."/>
        </authorList>
    </citation>
    <scope>NUCLEOTIDE SEQUENCE [LARGE SCALE GENOMIC DNA]</scope>
    <source>
        <strain evidence="2 3">DSM 108284</strain>
    </source>
</reference>
<dbReference type="Proteomes" id="UP000298061">
    <property type="component" value="Unassembled WGS sequence"/>
</dbReference>
<dbReference type="OrthoDB" id="3250682at2759"/>
<gene>
    <name evidence="2" type="ORF">EWM64_g6502</name>
</gene>
<keyword evidence="1" id="KW-0472">Membrane</keyword>
<evidence type="ECO:0000256" key="1">
    <source>
        <dbReference type="SAM" id="Phobius"/>
    </source>
</evidence>
<feature type="transmembrane region" description="Helical" evidence="1">
    <location>
        <begin position="144"/>
        <end position="169"/>
    </location>
</feature>
<organism evidence="2 3">
    <name type="scientific">Hericium alpestre</name>
    <dbReference type="NCBI Taxonomy" id="135208"/>
    <lineage>
        <taxon>Eukaryota</taxon>
        <taxon>Fungi</taxon>
        <taxon>Dikarya</taxon>
        <taxon>Basidiomycota</taxon>
        <taxon>Agaricomycotina</taxon>
        <taxon>Agaricomycetes</taxon>
        <taxon>Russulales</taxon>
        <taxon>Hericiaceae</taxon>
        <taxon>Hericium</taxon>
    </lineage>
</organism>
<proteinExistence type="predicted"/>
<protein>
    <submittedName>
        <fullName evidence="2">Uncharacterized protein</fullName>
    </submittedName>
</protein>
<feature type="transmembrane region" description="Helical" evidence="1">
    <location>
        <begin position="114"/>
        <end position="132"/>
    </location>
</feature>
<keyword evidence="1" id="KW-0812">Transmembrane</keyword>
<keyword evidence="3" id="KW-1185">Reference proteome</keyword>
<evidence type="ECO:0000313" key="2">
    <source>
        <dbReference type="EMBL" id="TFY77511.1"/>
    </source>
</evidence>
<evidence type="ECO:0000313" key="3">
    <source>
        <dbReference type="Proteomes" id="UP000298061"/>
    </source>
</evidence>
<dbReference type="AlphaFoldDB" id="A0A4Y9ZUJ3"/>
<feature type="transmembrane region" description="Helical" evidence="1">
    <location>
        <begin position="73"/>
        <end position="94"/>
    </location>
</feature>
<dbReference type="STRING" id="135208.A0A4Y9ZUJ3"/>
<accession>A0A4Y9ZUJ3</accession>
<feature type="transmembrane region" description="Helical" evidence="1">
    <location>
        <begin position="175"/>
        <end position="196"/>
    </location>
</feature>
<name>A0A4Y9ZUJ3_9AGAM</name>
<keyword evidence="1" id="KW-1133">Transmembrane helix</keyword>